<protein>
    <submittedName>
        <fullName evidence="2">Uncharacterized protein</fullName>
    </submittedName>
</protein>
<keyword evidence="1" id="KW-1133">Transmembrane helix</keyword>
<reference evidence="2" key="1">
    <citation type="journal article" date="2023" name="G3 (Bethesda)">
        <title>Whole genome assembly and annotation of the endangered Caribbean coral Acropora cervicornis.</title>
        <authorList>
            <person name="Selwyn J.D."/>
            <person name="Vollmer S.V."/>
        </authorList>
    </citation>
    <scope>NUCLEOTIDE SEQUENCE</scope>
    <source>
        <strain evidence="2">K2</strain>
    </source>
</reference>
<evidence type="ECO:0000256" key="1">
    <source>
        <dbReference type="SAM" id="Phobius"/>
    </source>
</evidence>
<keyword evidence="3" id="KW-1185">Reference proteome</keyword>
<accession>A0AAD9QAF9</accession>
<organism evidence="2 3">
    <name type="scientific">Acropora cervicornis</name>
    <name type="common">Staghorn coral</name>
    <dbReference type="NCBI Taxonomy" id="6130"/>
    <lineage>
        <taxon>Eukaryota</taxon>
        <taxon>Metazoa</taxon>
        <taxon>Cnidaria</taxon>
        <taxon>Anthozoa</taxon>
        <taxon>Hexacorallia</taxon>
        <taxon>Scleractinia</taxon>
        <taxon>Astrocoeniina</taxon>
        <taxon>Acroporidae</taxon>
        <taxon>Acropora</taxon>
    </lineage>
</organism>
<feature type="transmembrane region" description="Helical" evidence="1">
    <location>
        <begin position="16"/>
        <end position="40"/>
    </location>
</feature>
<dbReference type="AlphaFoldDB" id="A0AAD9QAF9"/>
<sequence>MKRCIADFKLRSRKRLLLWIITLLTILLLAVIGALVFFSLNARCPDGCLFNEDAMTSPGHDLETTVALAAAGIHRGEEPTKRVESHTTSTLTNNAVVKTEHVTFAITNSPAPPSSSNAARTILLDDKSTPSYRPTGVDFYTTRKHRVYLKENTTIKGKVYLKGKLPKRFPSSSWLTVKFRDSRFADAPSIVLGKTVLELSNRRRSKVFSYAIICKKRELPRGSYSVSAVLNIGWKPKRKWEWIRRGDFFTDTSFNVKVSKFKKVYFRNVYLVKYM</sequence>
<evidence type="ECO:0000313" key="3">
    <source>
        <dbReference type="Proteomes" id="UP001249851"/>
    </source>
</evidence>
<name>A0AAD9QAF9_ACRCE</name>
<evidence type="ECO:0000313" key="2">
    <source>
        <dbReference type="EMBL" id="KAK2557681.1"/>
    </source>
</evidence>
<keyword evidence="1" id="KW-0472">Membrane</keyword>
<gene>
    <name evidence="2" type="ORF">P5673_020042</name>
</gene>
<comment type="caution">
    <text evidence="2">The sequence shown here is derived from an EMBL/GenBank/DDBJ whole genome shotgun (WGS) entry which is preliminary data.</text>
</comment>
<proteinExistence type="predicted"/>
<dbReference type="Proteomes" id="UP001249851">
    <property type="component" value="Unassembled WGS sequence"/>
</dbReference>
<reference evidence="2" key="2">
    <citation type="journal article" date="2023" name="Science">
        <title>Genomic signatures of disease resistance in endangered staghorn corals.</title>
        <authorList>
            <person name="Vollmer S.V."/>
            <person name="Selwyn J.D."/>
            <person name="Despard B.A."/>
            <person name="Roesel C.L."/>
        </authorList>
    </citation>
    <scope>NUCLEOTIDE SEQUENCE</scope>
    <source>
        <strain evidence="2">K2</strain>
    </source>
</reference>
<dbReference type="EMBL" id="JARQWQ010000048">
    <property type="protein sequence ID" value="KAK2557681.1"/>
    <property type="molecule type" value="Genomic_DNA"/>
</dbReference>
<keyword evidence="1" id="KW-0812">Transmembrane</keyword>